<name>A0ACA9SHE6_9GLOM</name>
<feature type="non-terminal residue" evidence="1">
    <location>
        <position position="178"/>
    </location>
</feature>
<organism evidence="1 2">
    <name type="scientific">Racocetra persica</name>
    <dbReference type="NCBI Taxonomy" id="160502"/>
    <lineage>
        <taxon>Eukaryota</taxon>
        <taxon>Fungi</taxon>
        <taxon>Fungi incertae sedis</taxon>
        <taxon>Mucoromycota</taxon>
        <taxon>Glomeromycotina</taxon>
        <taxon>Glomeromycetes</taxon>
        <taxon>Diversisporales</taxon>
        <taxon>Gigasporaceae</taxon>
        <taxon>Racocetra</taxon>
    </lineage>
</organism>
<gene>
    <name evidence="1" type="ORF">RPERSI_LOCUS30699</name>
</gene>
<protein>
    <submittedName>
        <fullName evidence="1">30663_t:CDS:1</fullName>
    </submittedName>
</protein>
<evidence type="ECO:0000313" key="2">
    <source>
        <dbReference type="Proteomes" id="UP000789920"/>
    </source>
</evidence>
<keyword evidence="2" id="KW-1185">Reference proteome</keyword>
<sequence length="178" mass="20765">TMFESLLNDYFDHNPQKEWSVINALRYIEPKTELLSLDTINIFKDDMYSLLCSLSDKCYVHEFAKKKARKILTNYDKSFFSADVKRFIDEIELKNENKAFHTSINRRVTSASTLRALEEHRTDRIAIEDLRNAINTSTIEDLRGEIMEEVENDQIVSEAVQELSDLGAQSYDQEDQDL</sequence>
<comment type="caution">
    <text evidence="1">The sequence shown here is derived from an EMBL/GenBank/DDBJ whole genome shotgun (WGS) entry which is preliminary data.</text>
</comment>
<dbReference type="Proteomes" id="UP000789920">
    <property type="component" value="Unassembled WGS sequence"/>
</dbReference>
<accession>A0ACA9SHE6</accession>
<evidence type="ECO:0000313" key="1">
    <source>
        <dbReference type="EMBL" id="CAG8838516.1"/>
    </source>
</evidence>
<proteinExistence type="predicted"/>
<feature type="non-terminal residue" evidence="1">
    <location>
        <position position="1"/>
    </location>
</feature>
<reference evidence="1" key="1">
    <citation type="submission" date="2021-06" db="EMBL/GenBank/DDBJ databases">
        <authorList>
            <person name="Kallberg Y."/>
            <person name="Tangrot J."/>
            <person name="Rosling A."/>
        </authorList>
    </citation>
    <scope>NUCLEOTIDE SEQUENCE</scope>
    <source>
        <strain evidence="1">MA461A</strain>
    </source>
</reference>
<dbReference type="EMBL" id="CAJVQC010120793">
    <property type="protein sequence ID" value="CAG8838516.1"/>
    <property type="molecule type" value="Genomic_DNA"/>
</dbReference>